<evidence type="ECO:0000259" key="5">
    <source>
        <dbReference type="PROSITE" id="PS50011"/>
    </source>
</evidence>
<dbReference type="OrthoDB" id="4062651at2759"/>
<dbReference type="Pfam" id="PF07714">
    <property type="entry name" value="PK_Tyr_Ser-Thr"/>
    <property type="match status" value="1"/>
</dbReference>
<dbReference type="PANTHER" id="PTHR27005">
    <property type="entry name" value="WALL-ASSOCIATED RECEPTOR KINASE-LIKE 21"/>
    <property type="match status" value="1"/>
</dbReference>
<dbReference type="InterPro" id="IPR000719">
    <property type="entry name" value="Prot_kinase_dom"/>
</dbReference>
<dbReference type="GO" id="GO:0005524">
    <property type="term" value="F:ATP binding"/>
    <property type="evidence" value="ECO:0007669"/>
    <property type="project" value="UniProtKB-KW"/>
</dbReference>
<dbReference type="AlphaFoldDB" id="A0A834H4J9"/>
<dbReference type="SMART" id="SM00220">
    <property type="entry name" value="S_TKc"/>
    <property type="match status" value="1"/>
</dbReference>
<dbReference type="PROSITE" id="PS50011">
    <property type="entry name" value="PROTEIN_KINASE_DOM"/>
    <property type="match status" value="1"/>
</dbReference>
<organism evidence="6 7">
    <name type="scientific">Rhododendron simsii</name>
    <name type="common">Sims's rhododendron</name>
    <dbReference type="NCBI Taxonomy" id="118357"/>
    <lineage>
        <taxon>Eukaryota</taxon>
        <taxon>Viridiplantae</taxon>
        <taxon>Streptophyta</taxon>
        <taxon>Embryophyta</taxon>
        <taxon>Tracheophyta</taxon>
        <taxon>Spermatophyta</taxon>
        <taxon>Magnoliopsida</taxon>
        <taxon>eudicotyledons</taxon>
        <taxon>Gunneridae</taxon>
        <taxon>Pentapetalae</taxon>
        <taxon>asterids</taxon>
        <taxon>Ericales</taxon>
        <taxon>Ericaceae</taxon>
        <taxon>Ericoideae</taxon>
        <taxon>Rhodoreae</taxon>
        <taxon>Rhododendron</taxon>
    </lineage>
</organism>
<dbReference type="Gene3D" id="1.10.510.10">
    <property type="entry name" value="Transferase(Phosphotransferase) domain 1"/>
    <property type="match status" value="1"/>
</dbReference>
<keyword evidence="2" id="KW-0067">ATP-binding</keyword>
<evidence type="ECO:0000256" key="1">
    <source>
        <dbReference type="ARBA" id="ARBA00022741"/>
    </source>
</evidence>
<evidence type="ECO:0000256" key="4">
    <source>
        <dbReference type="ARBA" id="ARBA00047951"/>
    </source>
</evidence>
<dbReference type="InterPro" id="IPR045274">
    <property type="entry name" value="WAK-like"/>
</dbReference>
<dbReference type="InterPro" id="IPR011009">
    <property type="entry name" value="Kinase-like_dom_sf"/>
</dbReference>
<feature type="domain" description="Protein kinase" evidence="5">
    <location>
        <begin position="1"/>
        <end position="242"/>
    </location>
</feature>
<dbReference type="InterPro" id="IPR001245">
    <property type="entry name" value="Ser-Thr/Tyr_kinase_cat_dom"/>
</dbReference>
<protein>
    <recommendedName>
        <fullName evidence="5">Protein kinase domain-containing protein</fullName>
    </recommendedName>
</protein>
<comment type="caution">
    <text evidence="6">The sequence shown here is derived from an EMBL/GenBank/DDBJ whole genome shotgun (WGS) entry which is preliminary data.</text>
</comment>
<gene>
    <name evidence="6" type="ORF">RHSIM_Rhsim04G0161100</name>
</gene>
<evidence type="ECO:0000313" key="6">
    <source>
        <dbReference type="EMBL" id="KAF7145280.1"/>
    </source>
</evidence>
<proteinExistence type="predicted"/>
<dbReference type="FunFam" id="1.10.510.10:FF:000084">
    <property type="entry name" value="Wall-associated receptor kinase 2"/>
    <property type="match status" value="1"/>
</dbReference>
<dbReference type="PANTHER" id="PTHR27005:SF283">
    <property type="entry name" value="OS02G0633066 PROTEIN"/>
    <property type="match status" value="1"/>
</dbReference>
<dbReference type="SUPFAM" id="SSF56112">
    <property type="entry name" value="Protein kinase-like (PK-like)"/>
    <property type="match status" value="1"/>
</dbReference>
<dbReference type="GO" id="GO:0004674">
    <property type="term" value="F:protein serine/threonine kinase activity"/>
    <property type="evidence" value="ECO:0007669"/>
    <property type="project" value="TreeGrafter"/>
</dbReference>
<accession>A0A834H4J9</accession>
<evidence type="ECO:0000313" key="7">
    <source>
        <dbReference type="Proteomes" id="UP000626092"/>
    </source>
</evidence>
<reference evidence="6" key="1">
    <citation type="submission" date="2019-11" db="EMBL/GenBank/DDBJ databases">
        <authorList>
            <person name="Liu Y."/>
            <person name="Hou J."/>
            <person name="Li T.-Q."/>
            <person name="Guan C.-H."/>
            <person name="Wu X."/>
            <person name="Wu H.-Z."/>
            <person name="Ling F."/>
            <person name="Zhang R."/>
            <person name="Shi X.-G."/>
            <person name="Ren J.-P."/>
            <person name="Chen E.-F."/>
            <person name="Sun J.-M."/>
        </authorList>
    </citation>
    <scope>NUCLEOTIDE SEQUENCE</scope>
    <source>
        <strain evidence="6">Adult_tree_wgs_1</strain>
        <tissue evidence="6">Leaves</tissue>
    </source>
</reference>
<comment type="catalytic activity">
    <reaction evidence="3">
        <text>L-seryl-[protein] + ATP = O-phospho-L-seryl-[protein] + ADP + H(+)</text>
        <dbReference type="Rhea" id="RHEA:17989"/>
        <dbReference type="Rhea" id="RHEA-COMP:9863"/>
        <dbReference type="Rhea" id="RHEA-COMP:11604"/>
        <dbReference type="ChEBI" id="CHEBI:15378"/>
        <dbReference type="ChEBI" id="CHEBI:29999"/>
        <dbReference type="ChEBI" id="CHEBI:30616"/>
        <dbReference type="ChEBI" id="CHEBI:83421"/>
        <dbReference type="ChEBI" id="CHEBI:456216"/>
    </reaction>
</comment>
<evidence type="ECO:0000256" key="2">
    <source>
        <dbReference type="ARBA" id="ARBA00022840"/>
    </source>
</evidence>
<dbReference type="GO" id="GO:0005886">
    <property type="term" value="C:plasma membrane"/>
    <property type="evidence" value="ECO:0007669"/>
    <property type="project" value="TreeGrafter"/>
</dbReference>
<sequence>MEVDQVQVDQFINELLILTQVNHRNVVKVLGFCFESKVPELVYEYISNGTLSQHIHKKLSWLTLDHRLRIATEAASALSYLHSDASIPIIHRDVKSANILLNSDYVAKIADFGASRLVPLDQPQVINTIVQGTLGYLDPEYLQSGQLTEKSDVYSFGIVLAELMTGKEPICLEKSEAERYLAIYFIVSMKENRLSQILEPRVLKEGTSEQLQAIAELVKRCLSLKSEERPAMKEVVTELERLRKYRKDPWDVNQQSIEETENLLSREARVDSYTEPPSLATSATEISGQYSFNCSMTFPIDSSRY</sequence>
<dbReference type="GO" id="GO:0007166">
    <property type="term" value="P:cell surface receptor signaling pathway"/>
    <property type="evidence" value="ECO:0007669"/>
    <property type="project" value="InterPro"/>
</dbReference>
<dbReference type="InterPro" id="IPR008271">
    <property type="entry name" value="Ser/Thr_kinase_AS"/>
</dbReference>
<name>A0A834H4J9_RHOSS</name>
<keyword evidence="1" id="KW-0547">Nucleotide-binding</keyword>
<keyword evidence="7" id="KW-1185">Reference proteome</keyword>
<dbReference type="PROSITE" id="PS00108">
    <property type="entry name" value="PROTEIN_KINASE_ST"/>
    <property type="match status" value="1"/>
</dbReference>
<dbReference type="Gene3D" id="3.30.200.20">
    <property type="entry name" value="Phosphorylase Kinase, domain 1"/>
    <property type="match status" value="1"/>
</dbReference>
<evidence type="ECO:0000256" key="3">
    <source>
        <dbReference type="ARBA" id="ARBA00047558"/>
    </source>
</evidence>
<dbReference type="EMBL" id="WJXA01000004">
    <property type="protein sequence ID" value="KAF7145280.1"/>
    <property type="molecule type" value="Genomic_DNA"/>
</dbReference>
<comment type="catalytic activity">
    <reaction evidence="4">
        <text>L-threonyl-[protein] + ATP = O-phospho-L-threonyl-[protein] + ADP + H(+)</text>
        <dbReference type="Rhea" id="RHEA:46608"/>
        <dbReference type="Rhea" id="RHEA-COMP:11060"/>
        <dbReference type="Rhea" id="RHEA-COMP:11605"/>
        <dbReference type="ChEBI" id="CHEBI:15378"/>
        <dbReference type="ChEBI" id="CHEBI:30013"/>
        <dbReference type="ChEBI" id="CHEBI:30616"/>
        <dbReference type="ChEBI" id="CHEBI:61977"/>
        <dbReference type="ChEBI" id="CHEBI:456216"/>
    </reaction>
</comment>
<dbReference type="PIRSF" id="PIRSF000654">
    <property type="entry name" value="Integrin-linked_kinase"/>
    <property type="match status" value="1"/>
</dbReference>
<dbReference type="Proteomes" id="UP000626092">
    <property type="component" value="Unassembled WGS sequence"/>
</dbReference>